<dbReference type="InterPro" id="IPR036872">
    <property type="entry name" value="CH_dom_sf"/>
</dbReference>
<dbReference type="InterPro" id="IPR001715">
    <property type="entry name" value="CH_dom"/>
</dbReference>
<dbReference type="OrthoDB" id="10017054at2759"/>
<dbReference type="InterPro" id="IPR001589">
    <property type="entry name" value="Actinin_actin-bd_CS"/>
</dbReference>
<organism evidence="9 10">
    <name type="scientific">Catenaria anguillulae PL171</name>
    <dbReference type="NCBI Taxonomy" id="765915"/>
    <lineage>
        <taxon>Eukaryota</taxon>
        <taxon>Fungi</taxon>
        <taxon>Fungi incertae sedis</taxon>
        <taxon>Blastocladiomycota</taxon>
        <taxon>Blastocladiomycetes</taxon>
        <taxon>Blastocladiales</taxon>
        <taxon>Catenariaceae</taxon>
        <taxon>Catenaria</taxon>
    </lineage>
</organism>
<protein>
    <submittedName>
        <fullName evidence="9">Calponin homology domain-containing protein</fullName>
    </submittedName>
</protein>
<evidence type="ECO:0000259" key="8">
    <source>
        <dbReference type="PROSITE" id="PS50222"/>
    </source>
</evidence>
<name>A0A1Y2HWR1_9FUNG</name>
<dbReference type="PROSITE" id="PS00020">
    <property type="entry name" value="ACTININ_2"/>
    <property type="match status" value="1"/>
</dbReference>
<keyword evidence="4" id="KW-0009">Actin-binding</keyword>
<feature type="domain" description="EF-hand" evidence="8">
    <location>
        <begin position="513"/>
        <end position="548"/>
    </location>
</feature>
<dbReference type="AlphaFoldDB" id="A0A1Y2HWR1"/>
<keyword evidence="3" id="KW-0106">Calcium</keyword>
<evidence type="ECO:0000256" key="2">
    <source>
        <dbReference type="ARBA" id="ARBA00022737"/>
    </source>
</evidence>
<dbReference type="FunFam" id="1.10.418.10:FF:000077">
    <property type="entry name" value="Related to alpha-actinin"/>
    <property type="match status" value="1"/>
</dbReference>
<sequence length="649" mass="72602">MSSSYHGSRSSLNDFGPSHASQAEVQDSSRLLDSQWITVQKKTFTKWCNEKLRPRKMALTDLAADLSDGVALINLLEVIGDESLGRYNKTPKLRIQKVENMNTALAFIKRRGVHLTNIGSEDLVDQNEKLALGLIWMLILRFSIADISEEGLTAKEGLLLWCQRKTAPYMPLVHVKDFTFSWQDGLAFCALIHRHRPDLLNFDSLDKADRRGNMALAFDVAATHLGIPKLLDVEDVVDIIKPDERSLMTYIALYFHAFSAMDRFEVSGRRVNKFVSVVQSAWEMQTDYEKRARSLLDATNDKRAQWKGTTLADTYVEAKAQSLAFSTYKTTTKRTWMQEKVDLNSLLGNLSTKLTTYKMASYTPPAGLTLADLDAAFAQLTKDEAAYKTAVNSKIRDIKDNLQVSFANIANALHDELNQISTILADTSGELDEQSARVVQLQSRVRGLKTRIPELNAINEDCVAAGVEENEHTILSVDDIQFDLSVVESALAKKLAFVENQKVARQMDGITPQQLEEWESIFRVFDKDLSNSLNSIEFKAALAGLGISLSDEEFKNVFDRVSVGTNEVVFQQFVEYMRSITEDRTSPDQLAEAFKQLAAGKAFVSVADMQIAHLTQESIEFLTQVMPASAAGEGFDYEVYLAKCFGGNK</sequence>
<dbReference type="PANTHER" id="PTHR11915">
    <property type="entry name" value="SPECTRIN/FILAMIN RELATED CYTOSKELETAL PROTEIN"/>
    <property type="match status" value="1"/>
</dbReference>
<evidence type="ECO:0000256" key="3">
    <source>
        <dbReference type="ARBA" id="ARBA00022837"/>
    </source>
</evidence>
<evidence type="ECO:0000313" key="9">
    <source>
        <dbReference type="EMBL" id="ORZ39047.1"/>
    </source>
</evidence>
<dbReference type="GO" id="GO:0005509">
    <property type="term" value="F:calcium ion binding"/>
    <property type="evidence" value="ECO:0007669"/>
    <property type="project" value="InterPro"/>
</dbReference>
<accession>A0A1Y2HWR1</accession>
<dbReference type="GO" id="GO:0003779">
    <property type="term" value="F:actin binding"/>
    <property type="evidence" value="ECO:0007669"/>
    <property type="project" value="UniProtKB-KW"/>
</dbReference>
<dbReference type="Proteomes" id="UP000193411">
    <property type="component" value="Unassembled WGS sequence"/>
</dbReference>
<evidence type="ECO:0000256" key="5">
    <source>
        <dbReference type="SAM" id="Coils"/>
    </source>
</evidence>
<dbReference type="Gene3D" id="1.10.418.10">
    <property type="entry name" value="Calponin-like domain"/>
    <property type="match status" value="2"/>
</dbReference>
<dbReference type="SUPFAM" id="SSF47576">
    <property type="entry name" value="Calponin-homology domain, CH-domain"/>
    <property type="match status" value="1"/>
</dbReference>
<dbReference type="STRING" id="765915.A0A1Y2HWR1"/>
<keyword evidence="5" id="KW-0175">Coiled coil</keyword>
<feature type="domain" description="Calponin-homology (CH)" evidence="7">
    <location>
        <begin position="152"/>
        <end position="259"/>
    </location>
</feature>
<evidence type="ECO:0000256" key="4">
    <source>
        <dbReference type="ARBA" id="ARBA00023203"/>
    </source>
</evidence>
<dbReference type="InterPro" id="IPR011992">
    <property type="entry name" value="EF-hand-dom_pair"/>
</dbReference>
<comment type="caution">
    <text evidence="9">The sequence shown here is derived from an EMBL/GenBank/DDBJ whole genome shotgun (WGS) entry which is preliminary data.</text>
</comment>
<dbReference type="PROSITE" id="PS50222">
    <property type="entry name" value="EF_HAND_2"/>
    <property type="match status" value="1"/>
</dbReference>
<gene>
    <name evidence="9" type="ORF">BCR44DRAFT_1427091</name>
</gene>
<dbReference type="InterPro" id="IPR014837">
    <property type="entry name" value="EF-hand_Ca_insen"/>
</dbReference>
<dbReference type="Pfam" id="PF00307">
    <property type="entry name" value="CH"/>
    <property type="match status" value="2"/>
</dbReference>
<keyword evidence="2" id="KW-0677">Repeat</keyword>
<dbReference type="Pfam" id="PF08726">
    <property type="entry name" value="EFhand_Ca_insen"/>
    <property type="match status" value="1"/>
</dbReference>
<comment type="similarity">
    <text evidence="1">Belongs to the alpha-actinin family.</text>
</comment>
<keyword evidence="10" id="KW-1185">Reference proteome</keyword>
<evidence type="ECO:0000256" key="6">
    <source>
        <dbReference type="SAM" id="MobiDB-lite"/>
    </source>
</evidence>
<dbReference type="Gene3D" id="1.20.58.60">
    <property type="match status" value="2"/>
</dbReference>
<dbReference type="InterPro" id="IPR002048">
    <property type="entry name" value="EF_hand_dom"/>
</dbReference>
<dbReference type="SMART" id="SM01184">
    <property type="entry name" value="efhand_Ca_insen"/>
    <property type="match status" value="1"/>
</dbReference>
<feature type="domain" description="Calponin-homology (CH)" evidence="7">
    <location>
        <begin position="38"/>
        <end position="143"/>
    </location>
</feature>
<dbReference type="PROSITE" id="PS00019">
    <property type="entry name" value="ACTININ_1"/>
    <property type="match status" value="1"/>
</dbReference>
<evidence type="ECO:0000313" key="10">
    <source>
        <dbReference type="Proteomes" id="UP000193411"/>
    </source>
</evidence>
<dbReference type="FunFam" id="1.10.418.10:FF:000030">
    <property type="entry name" value="Related to alpha-actinin"/>
    <property type="match status" value="1"/>
</dbReference>
<dbReference type="SMART" id="SM00033">
    <property type="entry name" value="CH"/>
    <property type="match status" value="2"/>
</dbReference>
<proteinExistence type="inferred from homology"/>
<dbReference type="EMBL" id="MCFL01000006">
    <property type="protein sequence ID" value="ORZ39047.1"/>
    <property type="molecule type" value="Genomic_DNA"/>
</dbReference>
<dbReference type="Gene3D" id="1.10.238.10">
    <property type="entry name" value="EF-hand"/>
    <property type="match status" value="2"/>
</dbReference>
<evidence type="ECO:0000259" key="7">
    <source>
        <dbReference type="PROSITE" id="PS50021"/>
    </source>
</evidence>
<dbReference type="SUPFAM" id="SSF47473">
    <property type="entry name" value="EF-hand"/>
    <property type="match status" value="1"/>
</dbReference>
<reference evidence="9 10" key="1">
    <citation type="submission" date="2016-07" db="EMBL/GenBank/DDBJ databases">
        <title>Pervasive Adenine N6-methylation of Active Genes in Fungi.</title>
        <authorList>
            <consortium name="DOE Joint Genome Institute"/>
            <person name="Mondo S.J."/>
            <person name="Dannebaum R.O."/>
            <person name="Kuo R.C."/>
            <person name="Labutti K."/>
            <person name="Haridas S."/>
            <person name="Kuo A."/>
            <person name="Salamov A."/>
            <person name="Ahrendt S.R."/>
            <person name="Lipzen A."/>
            <person name="Sullivan W."/>
            <person name="Andreopoulos W.B."/>
            <person name="Clum A."/>
            <person name="Lindquist E."/>
            <person name="Daum C."/>
            <person name="Ramamoorthy G.K."/>
            <person name="Gryganskyi A."/>
            <person name="Culley D."/>
            <person name="Magnuson J.K."/>
            <person name="James T.Y."/>
            <person name="O'Malley M.A."/>
            <person name="Stajich J.E."/>
            <person name="Spatafora J.W."/>
            <person name="Visel A."/>
            <person name="Grigoriev I.V."/>
        </authorList>
    </citation>
    <scope>NUCLEOTIDE SEQUENCE [LARGE SCALE GENOMIC DNA]</scope>
    <source>
        <strain evidence="9 10">PL171</strain>
    </source>
</reference>
<dbReference type="SUPFAM" id="SSF46966">
    <property type="entry name" value="Spectrin repeat"/>
    <property type="match status" value="1"/>
</dbReference>
<evidence type="ECO:0000256" key="1">
    <source>
        <dbReference type="ARBA" id="ARBA00010255"/>
    </source>
</evidence>
<dbReference type="PROSITE" id="PS50021">
    <property type="entry name" value="CH"/>
    <property type="match status" value="2"/>
</dbReference>
<feature type="coiled-coil region" evidence="5">
    <location>
        <begin position="424"/>
        <end position="451"/>
    </location>
</feature>
<feature type="region of interest" description="Disordered" evidence="6">
    <location>
        <begin position="1"/>
        <end position="26"/>
    </location>
</feature>